<protein>
    <submittedName>
        <fullName evidence="2">Uncharacterized protein</fullName>
    </submittedName>
</protein>
<feature type="non-terminal residue" evidence="2">
    <location>
        <position position="1"/>
    </location>
</feature>
<sequence>FAIRRCFLLLRATAVAVETVSSRFSVTSALGACESISRQLRVLNLSKVLVAEVCALGDVGEYLPAWVFDRELGHRAALVADSGAGLGG</sequence>
<evidence type="ECO:0000313" key="3">
    <source>
        <dbReference type="Proteomes" id="UP001328107"/>
    </source>
</evidence>
<feature type="signal peptide" evidence="1">
    <location>
        <begin position="1"/>
        <end position="22"/>
    </location>
</feature>
<dbReference type="Proteomes" id="UP001328107">
    <property type="component" value="Unassembled WGS sequence"/>
</dbReference>
<gene>
    <name evidence="2" type="ORF">PMAYCL1PPCAC_14963</name>
</gene>
<feature type="chain" id="PRO_5042951666" evidence="1">
    <location>
        <begin position="23"/>
        <end position="88"/>
    </location>
</feature>
<evidence type="ECO:0000313" key="2">
    <source>
        <dbReference type="EMBL" id="GMR44768.1"/>
    </source>
</evidence>
<feature type="non-terminal residue" evidence="2">
    <location>
        <position position="88"/>
    </location>
</feature>
<keyword evidence="3" id="KW-1185">Reference proteome</keyword>
<name>A0AAN5CI19_9BILA</name>
<comment type="caution">
    <text evidence="2">The sequence shown here is derived from an EMBL/GenBank/DDBJ whole genome shotgun (WGS) entry which is preliminary data.</text>
</comment>
<reference evidence="3" key="1">
    <citation type="submission" date="2022-10" db="EMBL/GenBank/DDBJ databases">
        <title>Genome assembly of Pristionchus species.</title>
        <authorList>
            <person name="Yoshida K."/>
            <person name="Sommer R.J."/>
        </authorList>
    </citation>
    <scope>NUCLEOTIDE SEQUENCE [LARGE SCALE GENOMIC DNA]</scope>
    <source>
        <strain evidence="3">RS5460</strain>
    </source>
</reference>
<keyword evidence="1" id="KW-0732">Signal</keyword>
<dbReference type="AlphaFoldDB" id="A0AAN5CI19"/>
<evidence type="ECO:0000256" key="1">
    <source>
        <dbReference type="SAM" id="SignalP"/>
    </source>
</evidence>
<proteinExistence type="predicted"/>
<accession>A0AAN5CI19</accession>
<dbReference type="EMBL" id="BTRK01000004">
    <property type="protein sequence ID" value="GMR44768.1"/>
    <property type="molecule type" value="Genomic_DNA"/>
</dbReference>
<organism evidence="2 3">
    <name type="scientific">Pristionchus mayeri</name>
    <dbReference type="NCBI Taxonomy" id="1317129"/>
    <lineage>
        <taxon>Eukaryota</taxon>
        <taxon>Metazoa</taxon>
        <taxon>Ecdysozoa</taxon>
        <taxon>Nematoda</taxon>
        <taxon>Chromadorea</taxon>
        <taxon>Rhabditida</taxon>
        <taxon>Rhabditina</taxon>
        <taxon>Diplogasteromorpha</taxon>
        <taxon>Diplogasteroidea</taxon>
        <taxon>Neodiplogasteridae</taxon>
        <taxon>Pristionchus</taxon>
    </lineage>
</organism>